<protein>
    <recommendedName>
        <fullName evidence="4">Lipoprotein</fullName>
    </recommendedName>
</protein>
<evidence type="ECO:0000256" key="1">
    <source>
        <dbReference type="SAM" id="SignalP"/>
    </source>
</evidence>
<evidence type="ECO:0008006" key="4">
    <source>
        <dbReference type="Google" id="ProtNLM"/>
    </source>
</evidence>
<accession>A0ABT3ZVD8</accession>
<dbReference type="EMBL" id="JAPNKA010000001">
    <property type="protein sequence ID" value="MCY1073360.1"/>
    <property type="molecule type" value="Genomic_DNA"/>
</dbReference>
<feature type="signal peptide" evidence="1">
    <location>
        <begin position="1"/>
        <end position="18"/>
    </location>
</feature>
<name>A0ABT3ZVD8_9BACT</name>
<evidence type="ECO:0000313" key="2">
    <source>
        <dbReference type="EMBL" id="MCY1073360.1"/>
    </source>
</evidence>
<proteinExistence type="predicted"/>
<evidence type="ECO:0000313" key="3">
    <source>
        <dbReference type="Proteomes" id="UP001207654"/>
    </source>
</evidence>
<dbReference type="RefSeq" id="WP_267532371.1">
    <property type="nucleotide sequence ID" value="NZ_JAPNKA010000001.1"/>
</dbReference>
<keyword evidence="1" id="KW-0732">Signal</keyword>
<comment type="caution">
    <text evidence="2">The sequence shown here is derived from an EMBL/GenBank/DDBJ whole genome shotgun (WGS) entry which is preliminary data.</text>
</comment>
<sequence>MRSFICLLLLLGVLPAEAKPKAKAPPSFHIIILGGGKTPAEAQAALERYKDAAHEGVTPAEGYPRLLESDDMAGLNPGFHIAMLGICSEVERARALRDLANLALPGVYLKQVQASVADACPKLALPKPKALKGHTHQGSYPVRAGVKGLSYEVHSRALDTKKEPCVVSRLVVRLELGGRVVDEDSWSGDCNPPMGEGDLGSSSEVSLERELTFGDRSFLLVKESSSANDNTLHTWRLVGESCGELDSFEVGSRLEFGPPGDVTVEAEGAGPEAWRKLVTRTTEGTCDENGEGEGCESSSRTYTWDDAACAYR</sequence>
<organism evidence="2 3">
    <name type="scientific">Archangium lansingense</name>
    <dbReference type="NCBI Taxonomy" id="2995310"/>
    <lineage>
        <taxon>Bacteria</taxon>
        <taxon>Pseudomonadati</taxon>
        <taxon>Myxococcota</taxon>
        <taxon>Myxococcia</taxon>
        <taxon>Myxococcales</taxon>
        <taxon>Cystobacterineae</taxon>
        <taxon>Archangiaceae</taxon>
        <taxon>Archangium</taxon>
    </lineage>
</organism>
<dbReference type="Proteomes" id="UP001207654">
    <property type="component" value="Unassembled WGS sequence"/>
</dbReference>
<feature type="chain" id="PRO_5047530361" description="Lipoprotein" evidence="1">
    <location>
        <begin position="19"/>
        <end position="312"/>
    </location>
</feature>
<reference evidence="2 3" key="1">
    <citation type="submission" date="2022-11" db="EMBL/GenBank/DDBJ databases">
        <title>Minimal conservation of predation-associated metabolite biosynthetic gene clusters underscores biosynthetic potential of Myxococcota including descriptions for ten novel species: Archangium lansinium sp. nov., Myxococcus landrumus sp. nov., Nannocystis bai.</title>
        <authorList>
            <person name="Ahearne A."/>
            <person name="Stevens C."/>
            <person name="Phillips K."/>
        </authorList>
    </citation>
    <scope>NUCLEOTIDE SEQUENCE [LARGE SCALE GENOMIC DNA]</scope>
    <source>
        <strain evidence="2 3">MIWBW</strain>
    </source>
</reference>
<keyword evidence="3" id="KW-1185">Reference proteome</keyword>
<gene>
    <name evidence="2" type="ORF">OV287_02595</name>
</gene>